<evidence type="ECO:0000256" key="2">
    <source>
        <dbReference type="SAM" id="SignalP"/>
    </source>
</evidence>
<evidence type="ECO:0000313" key="4">
    <source>
        <dbReference type="Proteomes" id="UP000267019"/>
    </source>
</evidence>
<dbReference type="SUPFAM" id="SSF53850">
    <property type="entry name" value="Periplasmic binding protein-like II"/>
    <property type="match status" value="1"/>
</dbReference>
<protein>
    <submittedName>
        <fullName evidence="3">ABC-type nitrate/sulfonate/bicarbonate transport system substrate-binding protein</fullName>
    </submittedName>
</protein>
<organism evidence="3 4">
    <name type="scientific">Brockia lithotrophica</name>
    <dbReference type="NCBI Taxonomy" id="933949"/>
    <lineage>
        <taxon>Bacteria</taxon>
        <taxon>Bacillati</taxon>
        <taxon>Bacillota</taxon>
        <taxon>Bacilli</taxon>
        <taxon>Bacillales</taxon>
        <taxon>Bacillales Family X. Incertae Sedis</taxon>
        <taxon>Brockia</taxon>
    </lineage>
</organism>
<proteinExistence type="predicted"/>
<dbReference type="Gene3D" id="3.40.190.10">
    <property type="entry name" value="Periplasmic binding protein-like II"/>
    <property type="match status" value="2"/>
</dbReference>
<dbReference type="EMBL" id="RBIJ01000001">
    <property type="protein sequence ID" value="RKQ89088.1"/>
    <property type="molecule type" value="Genomic_DNA"/>
</dbReference>
<accession>A0A660L6N5</accession>
<dbReference type="PANTHER" id="PTHR30024">
    <property type="entry name" value="ALIPHATIC SULFONATES-BINDING PROTEIN-RELATED"/>
    <property type="match status" value="1"/>
</dbReference>
<dbReference type="Proteomes" id="UP000267019">
    <property type="component" value="Unassembled WGS sequence"/>
</dbReference>
<dbReference type="OrthoDB" id="597264at2"/>
<name>A0A660L6N5_9BACL</name>
<feature type="region of interest" description="Disordered" evidence="1">
    <location>
        <begin position="32"/>
        <end position="60"/>
    </location>
</feature>
<comment type="caution">
    <text evidence="3">The sequence shown here is derived from an EMBL/GenBank/DDBJ whole genome shotgun (WGS) entry which is preliminary data.</text>
</comment>
<keyword evidence="2" id="KW-0732">Signal</keyword>
<evidence type="ECO:0000256" key="1">
    <source>
        <dbReference type="SAM" id="MobiDB-lite"/>
    </source>
</evidence>
<keyword evidence="4" id="KW-1185">Reference proteome</keyword>
<reference evidence="3 4" key="1">
    <citation type="submission" date="2018-10" db="EMBL/GenBank/DDBJ databases">
        <title>Genomic Encyclopedia of Type Strains, Phase IV (KMG-IV): sequencing the most valuable type-strain genomes for metagenomic binning, comparative biology and taxonomic classification.</title>
        <authorList>
            <person name="Goeker M."/>
        </authorList>
    </citation>
    <scope>NUCLEOTIDE SEQUENCE [LARGE SCALE GENOMIC DNA]</scope>
    <source>
        <strain evidence="3 4">DSM 22653</strain>
    </source>
</reference>
<evidence type="ECO:0000313" key="3">
    <source>
        <dbReference type="EMBL" id="RKQ89088.1"/>
    </source>
</evidence>
<dbReference type="AlphaFoldDB" id="A0A660L6N5"/>
<feature type="signal peptide" evidence="2">
    <location>
        <begin position="1"/>
        <end position="26"/>
    </location>
</feature>
<dbReference type="RefSeq" id="WP_121443950.1">
    <property type="nucleotide sequence ID" value="NZ_RBIJ01000001.1"/>
</dbReference>
<sequence>MRTTKRAWRALGVLLLAVLLALPLAACGKKAEAPEKSEPATGEKSPAANAPASGTAKKEPVTLTVVTPPDPNSIPLLLLYAKQDEWLKGDVPVKLQVKLAPGGDPSAMKALIQNRDADFALFNSLGGRKMYEEGQKHIRLVGTHVWRGVYILTPQDVKDWKELNGANGIAVPGVQTPPHILAQKALKKQGAEVNFAPMGPGEALWTTLSENQQGIKVVAAPEPLVSMILMRQEKDNWKTKYKVFADPVEVLNPEGKIFPLGAVWLVNDKLLDTPEGVKAGKAFVEGFKKAIAYANDPANRQEAVQLLPKYWKEVFNQEAPPKLFEMMLSSGRLGLDFKGGPEAKDTVFSLWKNVMGVEGDPGIICTKLYQ</sequence>
<gene>
    <name evidence="3" type="ORF">C7438_0744</name>
</gene>
<feature type="chain" id="PRO_5038425611" evidence="2">
    <location>
        <begin position="27"/>
        <end position="370"/>
    </location>
</feature>